<evidence type="ECO:0000256" key="2">
    <source>
        <dbReference type="ARBA" id="ARBA00006991"/>
    </source>
</evidence>
<feature type="domain" description="C2H2-type" evidence="13">
    <location>
        <begin position="199"/>
        <end position="227"/>
    </location>
</feature>
<keyword evidence="4" id="KW-0677">Repeat</keyword>
<evidence type="ECO:0000259" key="13">
    <source>
        <dbReference type="PROSITE" id="PS50157"/>
    </source>
</evidence>
<keyword evidence="8" id="KW-0238">DNA-binding</keyword>
<dbReference type="Proteomes" id="UP000472271">
    <property type="component" value="Chromosome 15"/>
</dbReference>
<dbReference type="InParanoid" id="A0A673C8H5"/>
<evidence type="ECO:0000256" key="9">
    <source>
        <dbReference type="ARBA" id="ARBA00023163"/>
    </source>
</evidence>
<dbReference type="Gene3D" id="3.30.160.60">
    <property type="entry name" value="Classic Zinc Finger"/>
    <property type="match status" value="6"/>
</dbReference>
<evidence type="ECO:0000256" key="12">
    <source>
        <dbReference type="SAM" id="MobiDB-lite"/>
    </source>
</evidence>
<evidence type="ECO:0000256" key="10">
    <source>
        <dbReference type="ARBA" id="ARBA00023242"/>
    </source>
</evidence>
<dbReference type="FunFam" id="3.30.160.60:FF:001498">
    <property type="entry name" value="Zinc finger protein 404"/>
    <property type="match status" value="1"/>
</dbReference>
<dbReference type="GO" id="GO:0000978">
    <property type="term" value="F:RNA polymerase II cis-regulatory region sequence-specific DNA binding"/>
    <property type="evidence" value="ECO:0007669"/>
    <property type="project" value="TreeGrafter"/>
</dbReference>
<organism evidence="14 15">
    <name type="scientific">Sphaeramia orbicularis</name>
    <name type="common">orbiculate cardinalfish</name>
    <dbReference type="NCBI Taxonomy" id="375764"/>
    <lineage>
        <taxon>Eukaryota</taxon>
        <taxon>Metazoa</taxon>
        <taxon>Chordata</taxon>
        <taxon>Craniata</taxon>
        <taxon>Vertebrata</taxon>
        <taxon>Euteleostomi</taxon>
        <taxon>Actinopterygii</taxon>
        <taxon>Neopterygii</taxon>
        <taxon>Teleostei</taxon>
        <taxon>Neoteleostei</taxon>
        <taxon>Acanthomorphata</taxon>
        <taxon>Gobiaria</taxon>
        <taxon>Kurtiformes</taxon>
        <taxon>Apogonoidei</taxon>
        <taxon>Apogonidae</taxon>
        <taxon>Apogoninae</taxon>
        <taxon>Sphaeramia</taxon>
    </lineage>
</organism>
<evidence type="ECO:0000256" key="5">
    <source>
        <dbReference type="ARBA" id="ARBA00022771"/>
    </source>
</evidence>
<evidence type="ECO:0000256" key="8">
    <source>
        <dbReference type="ARBA" id="ARBA00023125"/>
    </source>
</evidence>
<feature type="domain" description="C2H2-type" evidence="13">
    <location>
        <begin position="437"/>
        <end position="464"/>
    </location>
</feature>
<dbReference type="PROSITE" id="PS50157">
    <property type="entry name" value="ZINC_FINGER_C2H2_2"/>
    <property type="match status" value="7"/>
</dbReference>
<reference evidence="14" key="1">
    <citation type="submission" date="2019-06" db="EMBL/GenBank/DDBJ databases">
        <authorList>
            <consortium name="Wellcome Sanger Institute Data Sharing"/>
        </authorList>
    </citation>
    <scope>NUCLEOTIDE SEQUENCE [LARGE SCALE GENOMIC DNA]</scope>
</reference>
<accession>A0A673C8H5</accession>
<dbReference type="Pfam" id="PF00096">
    <property type="entry name" value="zf-C2H2"/>
    <property type="match status" value="4"/>
</dbReference>
<evidence type="ECO:0000256" key="11">
    <source>
        <dbReference type="PROSITE-ProRule" id="PRU00042"/>
    </source>
</evidence>
<dbReference type="PROSITE" id="PS00028">
    <property type="entry name" value="ZINC_FINGER_C2H2_1"/>
    <property type="match status" value="5"/>
</dbReference>
<reference evidence="14" key="3">
    <citation type="submission" date="2025-09" db="UniProtKB">
        <authorList>
            <consortium name="Ensembl"/>
        </authorList>
    </citation>
    <scope>IDENTIFICATION</scope>
</reference>
<name>A0A673C8H5_9TELE</name>
<reference evidence="14" key="2">
    <citation type="submission" date="2025-08" db="UniProtKB">
        <authorList>
            <consortium name="Ensembl"/>
        </authorList>
    </citation>
    <scope>IDENTIFICATION</scope>
</reference>
<evidence type="ECO:0000313" key="15">
    <source>
        <dbReference type="Proteomes" id="UP000472271"/>
    </source>
</evidence>
<evidence type="ECO:0000256" key="6">
    <source>
        <dbReference type="ARBA" id="ARBA00022833"/>
    </source>
</evidence>
<dbReference type="GO" id="GO:0008270">
    <property type="term" value="F:zinc ion binding"/>
    <property type="evidence" value="ECO:0007669"/>
    <property type="project" value="UniProtKB-KW"/>
</dbReference>
<dbReference type="FunFam" id="3.30.160.60:FF:001157">
    <property type="entry name" value="Zinc finger protein 793"/>
    <property type="match status" value="1"/>
</dbReference>
<proteinExistence type="inferred from homology"/>
<dbReference type="PANTHER" id="PTHR24399:SF70">
    <property type="entry name" value="C2H2-TYPE DOMAIN-CONTAINING PROTEIN"/>
    <property type="match status" value="1"/>
</dbReference>
<feature type="domain" description="C2H2-type" evidence="13">
    <location>
        <begin position="228"/>
        <end position="255"/>
    </location>
</feature>
<dbReference type="FunFam" id="3.30.160.60:FF:000044">
    <property type="entry name" value="zinc finger protein 37 homolog"/>
    <property type="match status" value="1"/>
</dbReference>
<sequence>MSDTQLLRQMVNERLAAAAEEIFGLVEKTIAEYQDEVFRCRSEVIALKRQMEQLSVLKPEVQLLKTGANGELFWQLLNDAVIGTTTNVQECALDLPDQNPTLESSDTPDHEQVEEEQSDLCSSSDPEEPDGYEDYQVPLSDSELTCPTMSFKDEEKWNEIDNSVSPSCDPIYSDIPFTAKTPVQTDQMKKSPIEKNQNKPCRLCHLCCQSHGELKKHMRKNHKGEKAYKCTYCGKVFDQECHLAVHVRIHTGEKPYSCDFCGKTFAQNSNRIVHLRQHTGERPYFCIKCDKSVSSRNHLRWCGGKRKKAFRCMTCGKTFISPSCDPIYSDIPITANKTVQTDQMKKSPIEKKPNKACYLCHLRFLSHGELKKHMRTNHKGEKPYKCTYCGKGFKQEHHVGVHVRIHTGEKPFTCDFCGKTFCTLVVHLRSHTGEKPYSCDFCGKTFGHKSSIIVHMRRHTGERPYYCIKS</sequence>
<comment type="similarity">
    <text evidence="2">Belongs to the krueppel C2H2-type zinc-finger protein family.</text>
</comment>
<keyword evidence="15" id="KW-1185">Reference proteome</keyword>
<feature type="domain" description="C2H2-type" evidence="13">
    <location>
        <begin position="412"/>
        <end position="436"/>
    </location>
</feature>
<keyword evidence="6" id="KW-0862">Zinc</keyword>
<dbReference type="Ensembl" id="ENSSORT00005049670.1">
    <property type="protein sequence ID" value="ENSSORP00005048478.1"/>
    <property type="gene ID" value="ENSSORG00005022104.1"/>
</dbReference>
<dbReference type="GO" id="GO:0001227">
    <property type="term" value="F:DNA-binding transcription repressor activity, RNA polymerase II-specific"/>
    <property type="evidence" value="ECO:0007669"/>
    <property type="project" value="TreeGrafter"/>
</dbReference>
<dbReference type="FunFam" id="3.30.160.60:FF:001963">
    <property type="entry name" value="Replication initiator 1"/>
    <property type="match status" value="1"/>
</dbReference>
<evidence type="ECO:0000256" key="1">
    <source>
        <dbReference type="ARBA" id="ARBA00004123"/>
    </source>
</evidence>
<feature type="domain" description="C2H2-type" evidence="13">
    <location>
        <begin position="355"/>
        <end position="383"/>
    </location>
</feature>
<keyword evidence="10" id="KW-0539">Nucleus</keyword>
<feature type="domain" description="C2H2-type" evidence="13">
    <location>
        <begin position="384"/>
        <end position="411"/>
    </location>
</feature>
<dbReference type="InterPro" id="IPR036236">
    <property type="entry name" value="Znf_C2H2_sf"/>
</dbReference>
<keyword evidence="7" id="KW-0805">Transcription regulation</keyword>
<comment type="subcellular location">
    <subcellularLocation>
        <location evidence="1">Nucleus</location>
    </subcellularLocation>
</comment>
<evidence type="ECO:0000256" key="7">
    <source>
        <dbReference type="ARBA" id="ARBA00023015"/>
    </source>
</evidence>
<dbReference type="InterPro" id="IPR013087">
    <property type="entry name" value="Znf_C2H2_type"/>
</dbReference>
<dbReference type="GO" id="GO:0005654">
    <property type="term" value="C:nucleoplasm"/>
    <property type="evidence" value="ECO:0007669"/>
    <property type="project" value="TreeGrafter"/>
</dbReference>
<keyword evidence="3" id="KW-0479">Metal-binding</keyword>
<evidence type="ECO:0000313" key="14">
    <source>
        <dbReference type="Ensembl" id="ENSSORP00005048478.1"/>
    </source>
</evidence>
<dbReference type="SMART" id="SM00355">
    <property type="entry name" value="ZnF_C2H2"/>
    <property type="match status" value="7"/>
</dbReference>
<dbReference type="AlphaFoldDB" id="A0A673C8H5"/>
<dbReference type="PANTHER" id="PTHR24399">
    <property type="entry name" value="ZINC FINGER AND BTB DOMAIN-CONTAINING"/>
    <property type="match status" value="1"/>
</dbReference>
<dbReference type="SUPFAM" id="SSF57667">
    <property type="entry name" value="beta-beta-alpha zinc fingers"/>
    <property type="match status" value="5"/>
</dbReference>
<feature type="region of interest" description="Disordered" evidence="12">
    <location>
        <begin position="96"/>
        <end position="138"/>
    </location>
</feature>
<keyword evidence="9" id="KW-0804">Transcription</keyword>
<evidence type="ECO:0000256" key="4">
    <source>
        <dbReference type="ARBA" id="ARBA00022737"/>
    </source>
</evidence>
<dbReference type="FunFam" id="3.30.160.60:FF:000446">
    <property type="entry name" value="Zinc finger protein"/>
    <property type="match status" value="1"/>
</dbReference>
<feature type="domain" description="C2H2-type" evidence="13">
    <location>
        <begin position="256"/>
        <end position="283"/>
    </location>
</feature>
<keyword evidence="5 11" id="KW-0863">Zinc-finger</keyword>
<evidence type="ECO:0000256" key="3">
    <source>
        <dbReference type="ARBA" id="ARBA00022723"/>
    </source>
</evidence>
<protein>
    <recommendedName>
        <fullName evidence="13">C2H2-type domain-containing protein</fullName>
    </recommendedName>
</protein>